<dbReference type="Pfam" id="PF00346">
    <property type="entry name" value="Complex1_49kDa"/>
    <property type="match status" value="2"/>
</dbReference>
<dbReference type="PANTHER" id="PTHR43485:SF1">
    <property type="entry name" value="FORMATE HYDROGENLYASE SUBUNIT 5-RELATED"/>
    <property type="match status" value="1"/>
</dbReference>
<dbReference type="SUPFAM" id="SSF56762">
    <property type="entry name" value="HydB/Nqo4-like"/>
    <property type="match status" value="1"/>
</dbReference>
<dbReference type="GO" id="GO:0016491">
    <property type="term" value="F:oxidoreductase activity"/>
    <property type="evidence" value="ECO:0007669"/>
    <property type="project" value="UniProtKB-KW"/>
</dbReference>
<dbReference type="InterPro" id="IPR001501">
    <property type="entry name" value="Ni-dep_hyd_lsu"/>
</dbReference>
<dbReference type="Pfam" id="PF00374">
    <property type="entry name" value="NiFeSe_Hases"/>
    <property type="match status" value="1"/>
</dbReference>
<dbReference type="InterPro" id="IPR037232">
    <property type="entry name" value="NADH_quin_OxRdtase_su_C/D-like"/>
</dbReference>
<accession>A0ABS9DTQ1</accession>
<dbReference type="Proteomes" id="UP001521209">
    <property type="component" value="Unassembled WGS sequence"/>
</dbReference>
<dbReference type="Pfam" id="PF00329">
    <property type="entry name" value="Complex1_30kDa"/>
    <property type="match status" value="1"/>
</dbReference>
<feature type="domain" description="NADH-quinone oxidoreductase subunit D" evidence="4">
    <location>
        <begin position="252"/>
        <end position="402"/>
    </location>
</feature>
<gene>
    <name evidence="5" type="ORF">L2A60_05360</name>
</gene>
<dbReference type="InterPro" id="IPR001135">
    <property type="entry name" value="NADH_Q_OxRdtase_suD"/>
</dbReference>
<organism evidence="5 6">
    <name type="scientific">Acidiphilium iwatense</name>
    <dbReference type="NCBI Taxonomy" id="768198"/>
    <lineage>
        <taxon>Bacteria</taxon>
        <taxon>Pseudomonadati</taxon>
        <taxon>Pseudomonadota</taxon>
        <taxon>Alphaproteobacteria</taxon>
        <taxon>Acetobacterales</taxon>
        <taxon>Acidocellaceae</taxon>
        <taxon>Acidiphilium</taxon>
    </lineage>
</organism>
<feature type="domain" description="NADH-quinone oxidoreductase subunit D" evidence="4">
    <location>
        <begin position="406"/>
        <end position="476"/>
    </location>
</feature>
<evidence type="ECO:0000259" key="3">
    <source>
        <dbReference type="Pfam" id="PF00329"/>
    </source>
</evidence>
<keyword evidence="6" id="KW-1185">Reference proteome</keyword>
<dbReference type="SUPFAM" id="SSF143243">
    <property type="entry name" value="Nqo5-like"/>
    <property type="match status" value="1"/>
</dbReference>
<keyword evidence="2" id="KW-0520">NAD</keyword>
<dbReference type="RefSeq" id="WP_235703345.1">
    <property type="nucleotide sequence ID" value="NZ_JAKGBZ010000007.1"/>
</dbReference>
<dbReference type="InterPro" id="IPR029014">
    <property type="entry name" value="NiFe-Hase_large"/>
</dbReference>
<proteinExistence type="predicted"/>
<keyword evidence="1 5" id="KW-0560">Oxidoreductase</keyword>
<reference evidence="5 6" key="1">
    <citation type="submission" date="2022-01" db="EMBL/GenBank/DDBJ databases">
        <authorList>
            <person name="Won M."/>
            <person name="Kim S.-J."/>
            <person name="Kwon S.-W."/>
        </authorList>
    </citation>
    <scope>NUCLEOTIDE SEQUENCE [LARGE SCALE GENOMIC DNA]</scope>
    <source>
        <strain evidence="5 6">KCTC 23505</strain>
    </source>
</reference>
<dbReference type="Gene3D" id="3.30.460.80">
    <property type="entry name" value="NADH:ubiquinone oxidoreductase, 30kDa subunit"/>
    <property type="match status" value="1"/>
</dbReference>
<protein>
    <submittedName>
        <fullName evidence="5">NADH-quinone oxidoreductase subunit C</fullName>
        <ecNumber evidence="5">1.6.5.11</ecNumber>
    </submittedName>
</protein>
<evidence type="ECO:0000256" key="2">
    <source>
        <dbReference type="ARBA" id="ARBA00023027"/>
    </source>
</evidence>
<dbReference type="EC" id="1.6.5.11" evidence="5"/>
<dbReference type="PANTHER" id="PTHR43485">
    <property type="entry name" value="HYDROGENASE-4 COMPONENT G"/>
    <property type="match status" value="1"/>
</dbReference>
<dbReference type="InterPro" id="IPR001268">
    <property type="entry name" value="NADH_UbQ_OxRdtase_30kDa_su"/>
</dbReference>
<evidence type="ECO:0000256" key="1">
    <source>
        <dbReference type="ARBA" id="ARBA00023002"/>
    </source>
</evidence>
<evidence type="ECO:0000313" key="6">
    <source>
        <dbReference type="Proteomes" id="UP001521209"/>
    </source>
</evidence>
<feature type="domain" description="NADH:ubiquinone oxidoreductase 30kDa subunit" evidence="3">
    <location>
        <begin position="9"/>
        <end position="102"/>
    </location>
</feature>
<comment type="caution">
    <text evidence="5">The sequence shown here is derived from an EMBL/GenBank/DDBJ whole genome shotgun (WGS) entry which is preliminary data.</text>
</comment>
<evidence type="ECO:0000313" key="5">
    <source>
        <dbReference type="EMBL" id="MCF3946111.1"/>
    </source>
</evidence>
<dbReference type="Gene3D" id="1.10.645.10">
    <property type="entry name" value="Cytochrome-c3 Hydrogenase, chain B"/>
    <property type="match status" value="1"/>
</dbReference>
<dbReference type="EMBL" id="JAKGBZ010000007">
    <property type="protein sequence ID" value="MCF3946111.1"/>
    <property type="molecule type" value="Genomic_DNA"/>
</dbReference>
<name>A0ABS9DTQ1_9PROT</name>
<dbReference type="InterPro" id="IPR052197">
    <property type="entry name" value="ComplexI_49kDa-like"/>
</dbReference>
<sequence>MNAPSVRSIEAAMLRDAAKTLRTEGGRMIMAYALTGDDDAPELRYVSAPSGAQVFDQWQIQGGNEVPSLAEIWPLLGWYEREIADRHAIRFTGHPEPFPLIQPLGRAESDDWRQLPDVEGEAVQFLPFGPVRAGVVESAEFTFFYIGEAILHYVPHLFLKHRGMEERFVGCDIETGAVLAERVSAVGSAAHALAYSQAIEAACRVTVPDRALYQRVIIVELERLYNHLHYLGHLADTTTLKVGHAEGVLLAERVKQINARVTGSRFLRGAIAPGGLRRILDTDRLSETLDALREPIRRYIARLDRSESYFDRLATTGPLPRAVAFDQGATGPIARASGLDRDLRRDHPYAAYADDNLNLTVAGHQDGDANARARVRIAEIDASITMIRRALAVLPDGPIRVPCPPVAQSEALGWAESPRGTLIYAVHFDAAGRLARVKIKSPSFSNWRVFPYTVHETNMMDYAINEASFGLTISGCAR</sequence>
<evidence type="ECO:0000259" key="4">
    <source>
        <dbReference type="Pfam" id="PF00346"/>
    </source>
</evidence>